<organism evidence="1 2">
    <name type="scientific">Cyclobacterium jeungdonense</name>
    <dbReference type="NCBI Taxonomy" id="708087"/>
    <lineage>
        <taxon>Bacteria</taxon>
        <taxon>Pseudomonadati</taxon>
        <taxon>Bacteroidota</taxon>
        <taxon>Cytophagia</taxon>
        <taxon>Cytophagales</taxon>
        <taxon>Cyclobacteriaceae</taxon>
        <taxon>Cyclobacterium</taxon>
    </lineage>
</organism>
<keyword evidence="2" id="KW-1185">Reference proteome</keyword>
<dbReference type="RefSeq" id="WP_163386239.1">
    <property type="nucleotide sequence ID" value="NZ_JAUFQS010000026.1"/>
</dbReference>
<dbReference type="SUPFAM" id="SSF56529">
    <property type="entry name" value="FAH"/>
    <property type="match status" value="1"/>
</dbReference>
<accession>A0ABT8CB68</accession>
<dbReference type="PANTHER" id="PTHR30143:SF0">
    <property type="entry name" value="2-KETO-4-PENTENOATE HYDRATASE"/>
    <property type="match status" value="1"/>
</dbReference>
<dbReference type="PANTHER" id="PTHR30143">
    <property type="entry name" value="ACID HYDRATASE"/>
    <property type="match status" value="1"/>
</dbReference>
<sequence length="259" mass="29106">MEYEERIASSFYDSFYKKKWNGSSSLVRQLSIDQAYHVQDLVTKKRIASGEKALGFKVGCTSAAIRKQFGLTEPIHGKLFCPHITENQAIFDFSNYMNCAIEPEMVLKIGKDLQGINLTNIELIEAIAYVSPGIEIHEFNFWIMPPTIQELICSGGIHTGLIIGSQKTAPHDLSFNEEEFRVYKNKELVVSDPAREIMGGPLNSLKWLVNSLTERGMHLEKGSFVIPGSPVELINIEQNSEVTIEIDKVGSLSTYFKKN</sequence>
<name>A0ABT8CB68_9BACT</name>
<reference evidence="2" key="1">
    <citation type="journal article" date="2019" name="Int. J. Syst. Evol. Microbiol.">
        <title>The Global Catalogue of Microorganisms (GCM) 10K type strain sequencing project: providing services to taxonomists for standard genome sequencing and annotation.</title>
        <authorList>
            <consortium name="The Broad Institute Genomics Platform"/>
            <consortium name="The Broad Institute Genome Sequencing Center for Infectious Disease"/>
            <person name="Wu L."/>
            <person name="Ma J."/>
        </authorList>
    </citation>
    <scope>NUCLEOTIDE SEQUENCE [LARGE SCALE GENOMIC DNA]</scope>
    <source>
        <strain evidence="2">CECT 7706</strain>
    </source>
</reference>
<comment type="caution">
    <text evidence="1">The sequence shown here is derived from an EMBL/GenBank/DDBJ whole genome shotgun (WGS) entry which is preliminary data.</text>
</comment>
<gene>
    <name evidence="1" type="ORF">QWZ15_16000</name>
</gene>
<proteinExistence type="predicted"/>
<evidence type="ECO:0000313" key="1">
    <source>
        <dbReference type="EMBL" id="MDN3689337.1"/>
    </source>
</evidence>
<evidence type="ECO:0000313" key="2">
    <source>
        <dbReference type="Proteomes" id="UP001236663"/>
    </source>
</evidence>
<protein>
    <submittedName>
        <fullName evidence="1">Uncharacterized protein</fullName>
    </submittedName>
</protein>
<dbReference type="EMBL" id="JAUFQS010000026">
    <property type="protein sequence ID" value="MDN3689337.1"/>
    <property type="molecule type" value="Genomic_DNA"/>
</dbReference>
<dbReference type="InterPro" id="IPR050772">
    <property type="entry name" value="Hydratase-Decarb/MhpD_sf"/>
</dbReference>
<dbReference type="Gene3D" id="3.90.850.10">
    <property type="entry name" value="Fumarylacetoacetase-like, C-terminal domain"/>
    <property type="match status" value="1"/>
</dbReference>
<dbReference type="Proteomes" id="UP001236663">
    <property type="component" value="Unassembled WGS sequence"/>
</dbReference>
<dbReference type="InterPro" id="IPR036663">
    <property type="entry name" value="Fumarylacetoacetase_C_sf"/>
</dbReference>